<gene>
    <name evidence="1" type="ORF">RHSIM_Rhsim03G0004400</name>
</gene>
<dbReference type="AlphaFoldDB" id="A0A834H6W4"/>
<evidence type="ECO:0000313" key="1">
    <source>
        <dbReference type="EMBL" id="KAF7149047.1"/>
    </source>
</evidence>
<evidence type="ECO:0000313" key="2">
    <source>
        <dbReference type="Proteomes" id="UP000626092"/>
    </source>
</evidence>
<dbReference type="EMBL" id="WJXA01000003">
    <property type="protein sequence ID" value="KAF7149047.1"/>
    <property type="molecule type" value="Genomic_DNA"/>
</dbReference>
<reference evidence="1" key="1">
    <citation type="submission" date="2019-11" db="EMBL/GenBank/DDBJ databases">
        <authorList>
            <person name="Liu Y."/>
            <person name="Hou J."/>
            <person name="Li T.-Q."/>
            <person name="Guan C.-H."/>
            <person name="Wu X."/>
            <person name="Wu H.-Z."/>
            <person name="Ling F."/>
            <person name="Zhang R."/>
            <person name="Shi X.-G."/>
            <person name="Ren J.-P."/>
            <person name="Chen E.-F."/>
            <person name="Sun J.-M."/>
        </authorList>
    </citation>
    <scope>NUCLEOTIDE SEQUENCE</scope>
    <source>
        <strain evidence="1">Adult_tree_wgs_1</strain>
        <tissue evidence="1">Leaves</tissue>
    </source>
</reference>
<keyword evidence="2" id="KW-1185">Reference proteome</keyword>
<accession>A0A834H6W4</accession>
<sequence>MCGFMVEYGAAMLEDVTARIKYVVLFEKNDKVRRRKVLVGGRNVCVSGPKVRVLVRNLGVPGRNIGVPSRFEYMVEILEYLAATLEYLQEGWGRWHEDYLALSFHAPKLLTCTNMALCVVAMARDLLG</sequence>
<organism evidence="1 2">
    <name type="scientific">Rhododendron simsii</name>
    <name type="common">Sims's rhododendron</name>
    <dbReference type="NCBI Taxonomy" id="118357"/>
    <lineage>
        <taxon>Eukaryota</taxon>
        <taxon>Viridiplantae</taxon>
        <taxon>Streptophyta</taxon>
        <taxon>Embryophyta</taxon>
        <taxon>Tracheophyta</taxon>
        <taxon>Spermatophyta</taxon>
        <taxon>Magnoliopsida</taxon>
        <taxon>eudicotyledons</taxon>
        <taxon>Gunneridae</taxon>
        <taxon>Pentapetalae</taxon>
        <taxon>asterids</taxon>
        <taxon>Ericales</taxon>
        <taxon>Ericaceae</taxon>
        <taxon>Ericoideae</taxon>
        <taxon>Rhodoreae</taxon>
        <taxon>Rhododendron</taxon>
    </lineage>
</organism>
<name>A0A834H6W4_RHOSS</name>
<dbReference type="Proteomes" id="UP000626092">
    <property type="component" value="Unassembled WGS sequence"/>
</dbReference>
<protein>
    <submittedName>
        <fullName evidence="1">Uncharacterized protein</fullName>
    </submittedName>
</protein>
<comment type="caution">
    <text evidence="1">The sequence shown here is derived from an EMBL/GenBank/DDBJ whole genome shotgun (WGS) entry which is preliminary data.</text>
</comment>
<proteinExistence type="predicted"/>